<dbReference type="PROSITE" id="PS01081">
    <property type="entry name" value="HTH_TETR_1"/>
    <property type="match status" value="1"/>
</dbReference>
<sequence length="233" mass="27227">MMTYEEFKSMVHLSRREICKEIFNENKDLIKVKKPERVVKNLGKIFEATLALSNKKGFHAMSLRDLSSGAGLSMGALYSYFSSKEELLRMIQDQGRRITSRILEEQIGTVEDTREKLQTAIVVHLYLSEVMQPWFYFSYMEAKNLPKRAQKEAILSELSTEQMYADIIKQGQREGIFQPRDPEMTSAFIKAMLQDWYLKKWKYQARQVTVDAYGKVVVDWAFAYLDNQTAMEQ</sequence>
<keyword evidence="1 2" id="KW-0238">DNA-binding</keyword>
<feature type="domain" description="HTH tetR-type" evidence="3">
    <location>
        <begin position="39"/>
        <end position="99"/>
    </location>
</feature>
<dbReference type="GO" id="GO:0003677">
    <property type="term" value="F:DNA binding"/>
    <property type="evidence" value="ECO:0007669"/>
    <property type="project" value="UniProtKB-UniRule"/>
</dbReference>
<dbReference type="AlphaFoldDB" id="A0A1M6QDU1"/>
<dbReference type="EMBL" id="FQZU01000019">
    <property type="protein sequence ID" value="SHK18280.1"/>
    <property type="molecule type" value="Genomic_DNA"/>
</dbReference>
<dbReference type="Pfam" id="PF17932">
    <property type="entry name" value="TetR_C_24"/>
    <property type="match status" value="1"/>
</dbReference>
<dbReference type="PANTHER" id="PTHR43479">
    <property type="entry name" value="ACREF/ENVCD OPERON REPRESSOR-RELATED"/>
    <property type="match status" value="1"/>
</dbReference>
<evidence type="ECO:0000313" key="4">
    <source>
        <dbReference type="EMBL" id="SHK18280.1"/>
    </source>
</evidence>
<dbReference type="Gene3D" id="1.10.357.10">
    <property type="entry name" value="Tetracycline Repressor, domain 2"/>
    <property type="match status" value="1"/>
</dbReference>
<keyword evidence="5" id="KW-1185">Reference proteome</keyword>
<feature type="DNA-binding region" description="H-T-H motif" evidence="2">
    <location>
        <begin position="62"/>
        <end position="81"/>
    </location>
</feature>
<proteinExistence type="predicted"/>
<accession>A0A1M6QDU1</accession>
<reference evidence="5" key="1">
    <citation type="submission" date="2016-11" db="EMBL/GenBank/DDBJ databases">
        <authorList>
            <person name="Varghese N."/>
            <person name="Submissions S."/>
        </authorList>
    </citation>
    <scope>NUCLEOTIDE SEQUENCE [LARGE SCALE GENOMIC DNA]</scope>
    <source>
        <strain evidence="5">DSM 16219</strain>
    </source>
</reference>
<dbReference type="STRING" id="1121393.SAMN02745216_03045"/>
<name>A0A1M6QDU1_9BACT</name>
<dbReference type="SUPFAM" id="SSF46689">
    <property type="entry name" value="Homeodomain-like"/>
    <property type="match status" value="1"/>
</dbReference>
<gene>
    <name evidence="4" type="ORF">SAMN02745216_03045</name>
</gene>
<organism evidence="4 5">
    <name type="scientific">Desulfatibacillum alkenivorans DSM 16219</name>
    <dbReference type="NCBI Taxonomy" id="1121393"/>
    <lineage>
        <taxon>Bacteria</taxon>
        <taxon>Pseudomonadati</taxon>
        <taxon>Thermodesulfobacteriota</taxon>
        <taxon>Desulfobacteria</taxon>
        <taxon>Desulfobacterales</taxon>
        <taxon>Desulfatibacillaceae</taxon>
        <taxon>Desulfatibacillum</taxon>
    </lineage>
</organism>
<dbReference type="InterPro" id="IPR050624">
    <property type="entry name" value="HTH-type_Tx_Regulator"/>
</dbReference>
<dbReference type="Gene3D" id="1.10.10.60">
    <property type="entry name" value="Homeodomain-like"/>
    <property type="match status" value="1"/>
</dbReference>
<dbReference type="PANTHER" id="PTHR43479:SF11">
    <property type="entry name" value="ACREF_ENVCD OPERON REPRESSOR-RELATED"/>
    <property type="match status" value="1"/>
</dbReference>
<dbReference type="OrthoDB" id="9808189at2"/>
<dbReference type="InterPro" id="IPR023772">
    <property type="entry name" value="DNA-bd_HTH_TetR-type_CS"/>
</dbReference>
<dbReference type="InterPro" id="IPR036271">
    <property type="entry name" value="Tet_transcr_reg_TetR-rel_C_sf"/>
</dbReference>
<dbReference type="Proteomes" id="UP000183994">
    <property type="component" value="Unassembled WGS sequence"/>
</dbReference>
<evidence type="ECO:0000259" key="3">
    <source>
        <dbReference type="PROSITE" id="PS50977"/>
    </source>
</evidence>
<dbReference type="InterPro" id="IPR009057">
    <property type="entry name" value="Homeodomain-like_sf"/>
</dbReference>
<dbReference type="PRINTS" id="PR00455">
    <property type="entry name" value="HTHTETR"/>
</dbReference>
<dbReference type="PROSITE" id="PS50977">
    <property type="entry name" value="HTH_TETR_2"/>
    <property type="match status" value="1"/>
</dbReference>
<dbReference type="SUPFAM" id="SSF48498">
    <property type="entry name" value="Tetracyclin repressor-like, C-terminal domain"/>
    <property type="match status" value="1"/>
</dbReference>
<protein>
    <submittedName>
        <fullName evidence="4">Transcriptional regulator, TetR family</fullName>
    </submittedName>
</protein>
<evidence type="ECO:0000256" key="2">
    <source>
        <dbReference type="PROSITE-ProRule" id="PRU00335"/>
    </source>
</evidence>
<dbReference type="RefSeq" id="WP_073477112.1">
    <property type="nucleotide sequence ID" value="NZ_FQZU01000019.1"/>
</dbReference>
<evidence type="ECO:0000313" key="5">
    <source>
        <dbReference type="Proteomes" id="UP000183994"/>
    </source>
</evidence>
<evidence type="ECO:0000256" key="1">
    <source>
        <dbReference type="ARBA" id="ARBA00023125"/>
    </source>
</evidence>
<dbReference type="Pfam" id="PF00440">
    <property type="entry name" value="TetR_N"/>
    <property type="match status" value="1"/>
</dbReference>
<dbReference type="InterPro" id="IPR041490">
    <property type="entry name" value="KstR2_TetR_C"/>
</dbReference>
<dbReference type="InterPro" id="IPR001647">
    <property type="entry name" value="HTH_TetR"/>
</dbReference>